<name>A0A9W9WBL0_9EURO</name>
<keyword evidence="3" id="KW-1185">Reference proteome</keyword>
<dbReference type="RefSeq" id="XP_056494366.1">
    <property type="nucleotide sequence ID" value="XM_056625784.1"/>
</dbReference>
<reference evidence="2" key="2">
    <citation type="journal article" date="2023" name="IMA Fungus">
        <title>Comparative genomic study of the Penicillium genus elucidates a diverse pangenome and 15 lateral gene transfer events.</title>
        <authorList>
            <person name="Petersen C."/>
            <person name="Sorensen T."/>
            <person name="Nielsen M.R."/>
            <person name="Sondergaard T.E."/>
            <person name="Sorensen J.L."/>
            <person name="Fitzpatrick D.A."/>
            <person name="Frisvad J.C."/>
            <person name="Nielsen K.L."/>
        </authorList>
    </citation>
    <scope>NUCLEOTIDE SEQUENCE</scope>
    <source>
        <strain evidence="2">IBT 29677</strain>
    </source>
</reference>
<comment type="caution">
    <text evidence="2">The sequence shown here is derived from an EMBL/GenBank/DDBJ whole genome shotgun (WGS) entry which is preliminary data.</text>
</comment>
<evidence type="ECO:0000313" key="2">
    <source>
        <dbReference type="EMBL" id="KAJ5414520.1"/>
    </source>
</evidence>
<reference evidence="2" key="1">
    <citation type="submission" date="2022-12" db="EMBL/GenBank/DDBJ databases">
        <authorList>
            <person name="Petersen C."/>
        </authorList>
    </citation>
    <scope>NUCLEOTIDE SEQUENCE</scope>
    <source>
        <strain evidence="2">IBT 29677</strain>
    </source>
</reference>
<proteinExistence type="predicted"/>
<accession>A0A9W9WBL0</accession>
<feature type="region of interest" description="Disordered" evidence="1">
    <location>
        <begin position="1"/>
        <end position="23"/>
    </location>
</feature>
<gene>
    <name evidence="2" type="ORF">N7509_001147</name>
</gene>
<dbReference type="GeneID" id="81364764"/>
<dbReference type="EMBL" id="JAPZBU010000003">
    <property type="protein sequence ID" value="KAJ5414520.1"/>
    <property type="molecule type" value="Genomic_DNA"/>
</dbReference>
<dbReference type="Proteomes" id="UP001147747">
    <property type="component" value="Unassembled WGS sequence"/>
</dbReference>
<sequence>MAACCKQEGGKPDISGEGSEFPGGTHVKKALIISEPPTNAPPSSMSAEPIKETLKTYESEMRNLPPSVLLNAPRVITCYRMTQRMGHGVDDTNSPFDAEHMKRLSRPYKSELERIPTDARIHSFRIIYCVRLTHWIQRMVGDLASSLDAETLREIERAFNQWSIITRVSDGDMMKYRL</sequence>
<evidence type="ECO:0000256" key="1">
    <source>
        <dbReference type="SAM" id="MobiDB-lite"/>
    </source>
</evidence>
<protein>
    <submittedName>
        <fullName evidence="2">Uncharacterized protein</fullName>
    </submittedName>
</protein>
<dbReference type="AlphaFoldDB" id="A0A9W9WBL0"/>
<organism evidence="2 3">
    <name type="scientific">Penicillium cosmopolitanum</name>
    <dbReference type="NCBI Taxonomy" id="1131564"/>
    <lineage>
        <taxon>Eukaryota</taxon>
        <taxon>Fungi</taxon>
        <taxon>Dikarya</taxon>
        <taxon>Ascomycota</taxon>
        <taxon>Pezizomycotina</taxon>
        <taxon>Eurotiomycetes</taxon>
        <taxon>Eurotiomycetidae</taxon>
        <taxon>Eurotiales</taxon>
        <taxon>Aspergillaceae</taxon>
        <taxon>Penicillium</taxon>
    </lineage>
</organism>
<evidence type="ECO:0000313" key="3">
    <source>
        <dbReference type="Proteomes" id="UP001147747"/>
    </source>
</evidence>